<sequence length="417" mass="46185">MSESEYQENEEHFNEEEFVDSNEIAEEVEDDFGPGPEEIDENDMDMDDEETLEIDLANNSWTYFDQHKDSVFVIFKHPSLPMVVTGGGDNTAFMWTTHTQPPRFVGELLGHKESVVAGGFTGDGKFVITGDMNGCIQVHQAAKGGQKWSRFGELEEVEEVLWISVHPHLPYFAFGAPDGSVWVYQIDESSKSLEQIMSGFSHNSECNGGVFVNTDDNESLTLVTISEDGSIVNWNAFSGATNYKLQPHDDFKGVESPWVSIKTYKNVFAVGARDGQLAIVNLDTGRIVHHVKTIENVEDIADLSVEALSWCKSPTVNLLAVGLVYGDVLLFDSLQWRLRRTLKADDTITKLEFVDDKPILVGSSMNGKIYKWDARTGEELFVGVGHNMGVLDFAVLDGGAKLVTAGDEGVSLVFVHE</sequence>
<dbReference type="InterPro" id="IPR036322">
    <property type="entry name" value="WD40_repeat_dom_sf"/>
</dbReference>
<dbReference type="FunFam" id="2.130.10.10:FF:000630">
    <property type="entry name" value="Ribosome assembly protein SQT1"/>
    <property type="match status" value="1"/>
</dbReference>
<gene>
    <name evidence="5" type="ORF">METBIDRAFT_33606</name>
</gene>
<evidence type="ECO:0000313" key="6">
    <source>
        <dbReference type="Proteomes" id="UP000092555"/>
    </source>
</evidence>
<feature type="region of interest" description="Disordered" evidence="4">
    <location>
        <begin position="1"/>
        <end position="44"/>
    </location>
</feature>
<dbReference type="OrthoDB" id="10261640at2759"/>
<dbReference type="Gene3D" id="2.130.10.10">
    <property type="entry name" value="YVTN repeat-like/Quinoprotein amine dehydrogenase"/>
    <property type="match status" value="1"/>
</dbReference>
<dbReference type="PANTHER" id="PTHR19857">
    <property type="entry name" value="MITOCHONDRIAL DIVISION PROTEIN 1-RELATED"/>
    <property type="match status" value="1"/>
</dbReference>
<evidence type="ECO:0000256" key="3">
    <source>
        <dbReference type="PROSITE-ProRule" id="PRU00221"/>
    </source>
</evidence>
<dbReference type="InterPro" id="IPR051179">
    <property type="entry name" value="WD_repeat_multifunction"/>
</dbReference>
<dbReference type="SMART" id="SM00320">
    <property type="entry name" value="WD40"/>
    <property type="match status" value="7"/>
</dbReference>
<keyword evidence="6" id="KW-1185">Reference proteome</keyword>
<evidence type="ECO:0000256" key="2">
    <source>
        <dbReference type="ARBA" id="ARBA00022737"/>
    </source>
</evidence>
<protein>
    <submittedName>
        <fullName evidence="5">Putative ribosome assembly protein</fullName>
    </submittedName>
</protein>
<dbReference type="SUPFAM" id="SSF50978">
    <property type="entry name" value="WD40 repeat-like"/>
    <property type="match status" value="1"/>
</dbReference>
<dbReference type="InterPro" id="IPR001680">
    <property type="entry name" value="WD40_rpt"/>
</dbReference>
<dbReference type="PANTHER" id="PTHR19857:SF8">
    <property type="entry name" value="ANGIO-ASSOCIATED MIGRATORY CELL PROTEIN"/>
    <property type="match status" value="1"/>
</dbReference>
<dbReference type="EMBL" id="LXTC01000008">
    <property type="protein sequence ID" value="OBA18977.1"/>
    <property type="molecule type" value="Genomic_DNA"/>
</dbReference>
<name>A0A1A0H4Z1_9ASCO</name>
<dbReference type="AlphaFoldDB" id="A0A1A0H4Z1"/>
<dbReference type="STRING" id="869754.A0A1A0H4Z1"/>
<reference evidence="5 6" key="1">
    <citation type="submission" date="2016-05" db="EMBL/GenBank/DDBJ databases">
        <title>Comparative genomics of biotechnologically important yeasts.</title>
        <authorList>
            <consortium name="DOE Joint Genome Institute"/>
            <person name="Riley R."/>
            <person name="Haridas S."/>
            <person name="Wolfe K.H."/>
            <person name="Lopes M.R."/>
            <person name="Hittinger C.T."/>
            <person name="Goker M."/>
            <person name="Salamov A."/>
            <person name="Wisecaver J."/>
            <person name="Long T.M."/>
            <person name="Aerts A.L."/>
            <person name="Barry K."/>
            <person name="Choi C."/>
            <person name="Clum A."/>
            <person name="Coughlan A.Y."/>
            <person name="Deshpande S."/>
            <person name="Douglass A.P."/>
            <person name="Hanson S.J."/>
            <person name="Klenk H.-P."/>
            <person name="LaButti K."/>
            <person name="Lapidus A."/>
            <person name="Lindquist E."/>
            <person name="Lipzen A."/>
            <person name="Meier-kolthoff J.P."/>
            <person name="Ohm R.A."/>
            <person name="Otillar R.P."/>
            <person name="Pangilinan J."/>
            <person name="Peng Y."/>
            <person name="Rokas A."/>
            <person name="Rosa C.A."/>
            <person name="Scheuner C."/>
            <person name="Sibirny A.A."/>
            <person name="Slot J.C."/>
            <person name="Stielow J.B."/>
            <person name="Sun H."/>
            <person name="Kurtzman C.P."/>
            <person name="Blackwell M."/>
            <person name="Grigoriev I.V."/>
            <person name="Jeffries T.W."/>
        </authorList>
    </citation>
    <scope>NUCLEOTIDE SEQUENCE [LARGE SCALE GENOMIC DNA]</scope>
    <source>
        <strain evidence="5 6">NRRL YB-4993</strain>
    </source>
</reference>
<organism evidence="5 6">
    <name type="scientific">Metschnikowia bicuspidata var. bicuspidata NRRL YB-4993</name>
    <dbReference type="NCBI Taxonomy" id="869754"/>
    <lineage>
        <taxon>Eukaryota</taxon>
        <taxon>Fungi</taxon>
        <taxon>Dikarya</taxon>
        <taxon>Ascomycota</taxon>
        <taxon>Saccharomycotina</taxon>
        <taxon>Pichiomycetes</taxon>
        <taxon>Metschnikowiaceae</taxon>
        <taxon>Metschnikowia</taxon>
    </lineage>
</organism>
<evidence type="ECO:0000313" key="5">
    <source>
        <dbReference type="EMBL" id="OBA18977.1"/>
    </source>
</evidence>
<dbReference type="PROSITE" id="PS50082">
    <property type="entry name" value="WD_REPEATS_2"/>
    <property type="match status" value="1"/>
</dbReference>
<comment type="caution">
    <text evidence="5">The sequence shown here is derived from an EMBL/GenBank/DDBJ whole genome shotgun (WGS) entry which is preliminary data.</text>
</comment>
<feature type="repeat" description="WD" evidence="3">
    <location>
        <begin position="64"/>
        <end position="95"/>
    </location>
</feature>
<dbReference type="InterPro" id="IPR015943">
    <property type="entry name" value="WD40/YVTN_repeat-like_dom_sf"/>
</dbReference>
<dbReference type="RefSeq" id="XP_018709512.1">
    <property type="nucleotide sequence ID" value="XM_018856348.1"/>
</dbReference>
<dbReference type="Proteomes" id="UP000092555">
    <property type="component" value="Unassembled WGS sequence"/>
</dbReference>
<evidence type="ECO:0000256" key="1">
    <source>
        <dbReference type="ARBA" id="ARBA00022574"/>
    </source>
</evidence>
<proteinExistence type="predicted"/>
<keyword evidence="2" id="KW-0677">Repeat</keyword>
<evidence type="ECO:0000256" key="4">
    <source>
        <dbReference type="SAM" id="MobiDB-lite"/>
    </source>
</evidence>
<dbReference type="GeneID" id="30029324"/>
<dbReference type="Pfam" id="PF00400">
    <property type="entry name" value="WD40"/>
    <property type="match status" value="2"/>
</dbReference>
<accession>A0A1A0H4Z1</accession>
<keyword evidence="1 3" id="KW-0853">WD repeat</keyword>